<name>G8YFT3_PICSO</name>
<evidence type="ECO:0000313" key="3">
    <source>
        <dbReference type="Proteomes" id="UP000005222"/>
    </source>
</evidence>
<accession>G8YFT3</accession>
<organism evidence="2 3">
    <name type="scientific">Pichia sorbitophila (strain ATCC MYA-4447 / BCRC 22081 / CBS 7064 / NBRC 10061 / NRRL Y-12695)</name>
    <name type="common">Hybrid yeast</name>
    <dbReference type="NCBI Taxonomy" id="559304"/>
    <lineage>
        <taxon>Eukaryota</taxon>
        <taxon>Fungi</taxon>
        <taxon>Dikarya</taxon>
        <taxon>Ascomycota</taxon>
        <taxon>Saccharomycotina</taxon>
        <taxon>Pichiomycetes</taxon>
        <taxon>Debaryomycetaceae</taxon>
        <taxon>Millerozyma</taxon>
    </lineage>
</organism>
<keyword evidence="3" id="KW-1185">Reference proteome</keyword>
<dbReference type="AlphaFoldDB" id="G8YFT3"/>
<dbReference type="EMBL" id="FO082051">
    <property type="protein sequence ID" value="CCE82032.1"/>
    <property type="molecule type" value="Genomic_DNA"/>
</dbReference>
<evidence type="ECO:0000256" key="1">
    <source>
        <dbReference type="SAM" id="MobiDB-lite"/>
    </source>
</evidence>
<sequence>MQHPQACLTSVSRTIPLNCAVFDSSTCRVPDAVALVPRHNNPNLYVWSFLLPSSRATPHLYWLVPLPQIENSSLTSRTTLRYSPQTAFPSGNSYVGYLISNPYHIIGPHIVRGRGFGSSIKDLREFLRNGSRKQTRQHKTVHTRPTFGGRRCERTSRNINGYGDDLQKVDRRL</sequence>
<dbReference type="Proteomes" id="UP000005222">
    <property type="component" value="Chromosome I"/>
</dbReference>
<feature type="region of interest" description="Disordered" evidence="1">
    <location>
        <begin position="131"/>
        <end position="150"/>
    </location>
</feature>
<gene>
    <name evidence="2" type="primary">Piso0_002725</name>
    <name evidence="2" type="ORF">GNLVRS01_PISO0I16442g</name>
</gene>
<proteinExistence type="predicted"/>
<evidence type="ECO:0000313" key="2">
    <source>
        <dbReference type="EMBL" id="CCE82032.1"/>
    </source>
</evidence>
<reference evidence="2 3" key="1">
    <citation type="journal article" date="2012" name="G3 (Bethesda)">
        <title>Pichia sorbitophila, an interspecies yeast hybrid reveals early steps of genome resolution following polyploidization.</title>
        <authorList>
            <person name="Leh Louis V."/>
            <person name="Despons L."/>
            <person name="Friedrich A."/>
            <person name="Martin T."/>
            <person name="Durrens P."/>
            <person name="Casaregola S."/>
            <person name="Neuveglise C."/>
            <person name="Fairhead C."/>
            <person name="Marck C."/>
            <person name="Cruz J.A."/>
            <person name="Straub M.L."/>
            <person name="Kugler V."/>
            <person name="Sacerdot C."/>
            <person name="Uzunov Z."/>
            <person name="Thierry A."/>
            <person name="Weiss S."/>
            <person name="Bleykasten C."/>
            <person name="De Montigny J."/>
            <person name="Jacques N."/>
            <person name="Jung P."/>
            <person name="Lemaire M."/>
            <person name="Mallet S."/>
            <person name="Morel G."/>
            <person name="Richard G.F."/>
            <person name="Sarkar A."/>
            <person name="Savel G."/>
            <person name="Schacherer J."/>
            <person name="Seret M.L."/>
            <person name="Talla E."/>
            <person name="Samson G."/>
            <person name="Jubin C."/>
            <person name="Poulain J."/>
            <person name="Vacherie B."/>
            <person name="Barbe V."/>
            <person name="Pelletier E."/>
            <person name="Sherman D.J."/>
            <person name="Westhof E."/>
            <person name="Weissenbach J."/>
            <person name="Baret P.V."/>
            <person name="Wincker P."/>
            <person name="Gaillardin C."/>
            <person name="Dujon B."/>
            <person name="Souciet J.L."/>
        </authorList>
    </citation>
    <scope>NUCLEOTIDE SEQUENCE [LARGE SCALE GENOMIC DNA]</scope>
    <source>
        <strain evidence="3">ATCC MYA-4447 / BCRC 22081 / CBS 7064 / NBRC 10061 / NRRL Y-12695</strain>
    </source>
</reference>
<feature type="compositionally biased region" description="Basic residues" evidence="1">
    <location>
        <begin position="131"/>
        <end position="142"/>
    </location>
</feature>
<dbReference type="InParanoid" id="G8YFT3"/>
<dbReference type="HOGENOM" id="CLU_1548179_0_0_1"/>
<protein>
    <submittedName>
        <fullName evidence="2">Piso0_002725 protein</fullName>
    </submittedName>
</protein>